<dbReference type="InterPro" id="IPR005829">
    <property type="entry name" value="Sugar_transporter_CS"/>
</dbReference>
<dbReference type="PRINTS" id="PR01035">
    <property type="entry name" value="TCRTETA"/>
</dbReference>
<feature type="transmembrane region" description="Helical" evidence="7">
    <location>
        <begin position="348"/>
        <end position="366"/>
    </location>
</feature>
<comment type="subcellular location">
    <subcellularLocation>
        <location evidence="1">Membrane</location>
        <topology evidence="1">Multi-pass membrane protein</topology>
    </subcellularLocation>
</comment>
<gene>
    <name evidence="9" type="primary">tetA</name>
    <name evidence="9" type="ORF">MHY01S_02210</name>
</gene>
<feature type="transmembrane region" description="Helical" evidence="7">
    <location>
        <begin position="164"/>
        <end position="184"/>
    </location>
</feature>
<keyword evidence="4 7" id="KW-0812">Transmembrane</keyword>
<accession>A0A511QXF2</accession>
<dbReference type="InterPro" id="IPR036259">
    <property type="entry name" value="MFS_trans_sf"/>
</dbReference>
<evidence type="ECO:0000313" key="10">
    <source>
        <dbReference type="Proteomes" id="UP000321197"/>
    </source>
</evidence>
<keyword evidence="5 7" id="KW-1133">Transmembrane helix</keyword>
<feature type="transmembrane region" description="Helical" evidence="7">
    <location>
        <begin position="77"/>
        <end position="93"/>
    </location>
</feature>
<evidence type="ECO:0000256" key="3">
    <source>
        <dbReference type="ARBA" id="ARBA00022448"/>
    </source>
</evidence>
<dbReference type="Proteomes" id="UP000321197">
    <property type="component" value="Unassembled WGS sequence"/>
</dbReference>
<dbReference type="PANTHER" id="PTHR23504:SF15">
    <property type="entry name" value="MAJOR FACILITATOR SUPERFAMILY (MFS) PROFILE DOMAIN-CONTAINING PROTEIN"/>
    <property type="match status" value="1"/>
</dbReference>
<evidence type="ECO:0000256" key="5">
    <source>
        <dbReference type="ARBA" id="ARBA00022989"/>
    </source>
</evidence>
<dbReference type="AlphaFoldDB" id="A0A511QXF2"/>
<evidence type="ECO:0000256" key="2">
    <source>
        <dbReference type="ARBA" id="ARBA00007520"/>
    </source>
</evidence>
<dbReference type="Gene3D" id="1.20.1250.20">
    <property type="entry name" value="MFS general substrate transporter like domains"/>
    <property type="match status" value="1"/>
</dbReference>
<feature type="transmembrane region" description="Helical" evidence="7">
    <location>
        <begin position="7"/>
        <end position="30"/>
    </location>
</feature>
<dbReference type="GO" id="GO:0022857">
    <property type="term" value="F:transmembrane transporter activity"/>
    <property type="evidence" value="ECO:0007669"/>
    <property type="project" value="InterPro"/>
</dbReference>
<dbReference type="OrthoDB" id="9793283at2"/>
<feature type="domain" description="Major facilitator superfamily (MFS) profile" evidence="8">
    <location>
        <begin position="8"/>
        <end position="401"/>
    </location>
</feature>
<proteinExistence type="inferred from homology"/>
<name>A0A511QXF2_9DEIN</name>
<comment type="similarity">
    <text evidence="2">Belongs to the major facilitator superfamily. TCR/Tet family.</text>
</comment>
<reference evidence="9 10" key="1">
    <citation type="submission" date="2019-07" db="EMBL/GenBank/DDBJ databases">
        <title>Whole genome shotgun sequence of Meiothermus hypogaeus NBRC 106114.</title>
        <authorList>
            <person name="Hosoyama A."/>
            <person name="Uohara A."/>
            <person name="Ohji S."/>
            <person name="Ichikawa N."/>
        </authorList>
    </citation>
    <scope>NUCLEOTIDE SEQUENCE [LARGE SCALE GENOMIC DNA]</scope>
    <source>
        <strain evidence="9 10">NBRC 106114</strain>
    </source>
</reference>
<evidence type="ECO:0000259" key="8">
    <source>
        <dbReference type="PROSITE" id="PS50850"/>
    </source>
</evidence>
<dbReference type="PANTHER" id="PTHR23504">
    <property type="entry name" value="MAJOR FACILITATOR SUPERFAMILY DOMAIN-CONTAINING PROTEIN 10"/>
    <property type="match status" value="1"/>
</dbReference>
<feature type="transmembrane region" description="Helical" evidence="7">
    <location>
        <begin position="372"/>
        <end position="398"/>
    </location>
</feature>
<dbReference type="SUPFAM" id="SSF103473">
    <property type="entry name" value="MFS general substrate transporter"/>
    <property type="match status" value="1"/>
</dbReference>
<keyword evidence="6 7" id="KW-0472">Membrane</keyword>
<dbReference type="InterPro" id="IPR011701">
    <property type="entry name" value="MFS"/>
</dbReference>
<evidence type="ECO:0000256" key="6">
    <source>
        <dbReference type="ARBA" id="ARBA00023136"/>
    </source>
</evidence>
<dbReference type="RefSeq" id="WP_119339663.1">
    <property type="nucleotide sequence ID" value="NZ_BJXL01000003.1"/>
</dbReference>
<protein>
    <submittedName>
        <fullName evidence="9">Tetracycline resistance MFS efflux pump</fullName>
    </submittedName>
</protein>
<evidence type="ECO:0000256" key="7">
    <source>
        <dbReference type="SAM" id="Phobius"/>
    </source>
</evidence>
<keyword evidence="3" id="KW-0813">Transport</keyword>
<feature type="transmembrane region" description="Helical" evidence="7">
    <location>
        <begin position="50"/>
        <end position="70"/>
    </location>
</feature>
<dbReference type="InterPro" id="IPR020846">
    <property type="entry name" value="MFS_dom"/>
</dbReference>
<comment type="caution">
    <text evidence="9">The sequence shown here is derived from an EMBL/GenBank/DDBJ whole genome shotgun (WGS) entry which is preliminary data.</text>
</comment>
<feature type="transmembrane region" description="Helical" evidence="7">
    <location>
        <begin position="218"/>
        <end position="239"/>
    </location>
</feature>
<evidence type="ECO:0000256" key="1">
    <source>
        <dbReference type="ARBA" id="ARBA00004141"/>
    </source>
</evidence>
<sequence length="403" mass="42820">MASARTASISFILISVLINVMGLGLVIPVLPKLIETLAGSVEAGARLNGLFFAVYAVMQFAFGPILGMLSDRYGRRPVLLASLVGTGIDYLIAALTQSIWVLFLARVIAGVLGASLSTANAYIADISRPEERARNFGLIGATFGMGFVLGPVVGGLLGNIDLRLPFYFAAGLAFLNFLYGYFVLPESLRPENRSTQAKSLNPFTALSILGKTPILRGLTFSLTLIFLAFGALQSVWVLYTAYKFDWKPLEVGFSLFLVGLGGVIVQAGLVRPIVARLGERRALTLAQSVGFFSFTLYGLATQGWMMYATIALAALSNLGQPLIQSFLTREVSPKEQGTLQGALSGLQSLTLAAGGLLGGVLLSWVAKPGLPPWLLGLPFFVGALLYATAAANTARLFLGLRKG</sequence>
<dbReference type="CDD" id="cd17388">
    <property type="entry name" value="MFS_TetA"/>
    <property type="match status" value="1"/>
</dbReference>
<feature type="transmembrane region" description="Helical" evidence="7">
    <location>
        <begin position="251"/>
        <end position="270"/>
    </location>
</feature>
<dbReference type="PROSITE" id="PS50850">
    <property type="entry name" value="MFS"/>
    <property type="match status" value="1"/>
</dbReference>
<organism evidence="9 10">
    <name type="scientific">Meiothermus hypogaeus NBRC 106114</name>
    <dbReference type="NCBI Taxonomy" id="1227553"/>
    <lineage>
        <taxon>Bacteria</taxon>
        <taxon>Thermotogati</taxon>
        <taxon>Deinococcota</taxon>
        <taxon>Deinococci</taxon>
        <taxon>Thermales</taxon>
        <taxon>Thermaceae</taxon>
        <taxon>Meiothermus</taxon>
    </lineage>
</organism>
<feature type="transmembrane region" description="Helical" evidence="7">
    <location>
        <begin position="99"/>
        <end position="124"/>
    </location>
</feature>
<evidence type="ECO:0000313" key="9">
    <source>
        <dbReference type="EMBL" id="GEM82055.1"/>
    </source>
</evidence>
<dbReference type="PROSITE" id="PS00216">
    <property type="entry name" value="SUGAR_TRANSPORT_1"/>
    <property type="match status" value="1"/>
</dbReference>
<dbReference type="InterPro" id="IPR001958">
    <property type="entry name" value="Tet-R_TetA/multi-R_MdtG-like"/>
</dbReference>
<dbReference type="GO" id="GO:0016020">
    <property type="term" value="C:membrane"/>
    <property type="evidence" value="ECO:0007669"/>
    <property type="project" value="UniProtKB-SubCell"/>
</dbReference>
<dbReference type="Pfam" id="PF07690">
    <property type="entry name" value="MFS_1"/>
    <property type="match status" value="1"/>
</dbReference>
<feature type="transmembrane region" description="Helical" evidence="7">
    <location>
        <begin position="136"/>
        <end position="158"/>
    </location>
</feature>
<evidence type="ECO:0000256" key="4">
    <source>
        <dbReference type="ARBA" id="ARBA00022692"/>
    </source>
</evidence>
<dbReference type="EMBL" id="BJXL01000003">
    <property type="protein sequence ID" value="GEM82055.1"/>
    <property type="molecule type" value="Genomic_DNA"/>
</dbReference>